<gene>
    <name evidence="3" type="ORF">K461DRAFT_318109</name>
</gene>
<sequence>MSPTKPLTMSVVPDTGFTSGESKLLLSIIKHLEGDIATNWQAVAAECGYKDQSIARTRWGQIRKKKKKMGGAEGASAAGGKKGGFSPKMENGEGDAVAGDEGVGKKRKRAAKKVKIEHEVKDEDGAESD</sequence>
<evidence type="ECO:0000259" key="2">
    <source>
        <dbReference type="Pfam" id="PF22980"/>
    </source>
</evidence>
<accession>A0A9P4JFY6</accession>
<keyword evidence="4" id="KW-1185">Reference proteome</keyword>
<dbReference type="AlphaFoldDB" id="A0A9P4JFY6"/>
<organism evidence="3 4">
    <name type="scientific">Myriangium duriaei CBS 260.36</name>
    <dbReference type="NCBI Taxonomy" id="1168546"/>
    <lineage>
        <taxon>Eukaryota</taxon>
        <taxon>Fungi</taxon>
        <taxon>Dikarya</taxon>
        <taxon>Ascomycota</taxon>
        <taxon>Pezizomycotina</taxon>
        <taxon>Dothideomycetes</taxon>
        <taxon>Dothideomycetidae</taxon>
        <taxon>Myriangiales</taxon>
        <taxon>Myriangiaceae</taxon>
        <taxon>Myriangium</taxon>
    </lineage>
</organism>
<evidence type="ECO:0000313" key="3">
    <source>
        <dbReference type="EMBL" id="KAF2158119.1"/>
    </source>
</evidence>
<proteinExistence type="predicted"/>
<feature type="region of interest" description="Disordered" evidence="1">
    <location>
        <begin position="60"/>
        <end position="129"/>
    </location>
</feature>
<protein>
    <recommendedName>
        <fullName evidence="2">Myb-like DNA-binding domain-containing protein</fullName>
    </recommendedName>
</protein>
<dbReference type="InterPro" id="IPR054505">
    <property type="entry name" value="Myb_DNA-bind_8"/>
</dbReference>
<evidence type="ECO:0000256" key="1">
    <source>
        <dbReference type="SAM" id="MobiDB-lite"/>
    </source>
</evidence>
<feature type="domain" description="Myb-like DNA-binding" evidence="2">
    <location>
        <begin position="22"/>
        <end position="67"/>
    </location>
</feature>
<comment type="caution">
    <text evidence="3">The sequence shown here is derived from an EMBL/GenBank/DDBJ whole genome shotgun (WGS) entry which is preliminary data.</text>
</comment>
<dbReference type="OrthoDB" id="5403747at2759"/>
<dbReference type="EMBL" id="ML996081">
    <property type="protein sequence ID" value="KAF2158119.1"/>
    <property type="molecule type" value="Genomic_DNA"/>
</dbReference>
<name>A0A9P4JFY6_9PEZI</name>
<reference evidence="3" key="1">
    <citation type="journal article" date="2020" name="Stud. Mycol.">
        <title>101 Dothideomycetes genomes: a test case for predicting lifestyles and emergence of pathogens.</title>
        <authorList>
            <person name="Haridas S."/>
            <person name="Albert R."/>
            <person name="Binder M."/>
            <person name="Bloem J."/>
            <person name="Labutti K."/>
            <person name="Salamov A."/>
            <person name="Andreopoulos B."/>
            <person name="Baker S."/>
            <person name="Barry K."/>
            <person name="Bills G."/>
            <person name="Bluhm B."/>
            <person name="Cannon C."/>
            <person name="Castanera R."/>
            <person name="Culley D."/>
            <person name="Daum C."/>
            <person name="Ezra D."/>
            <person name="Gonzalez J."/>
            <person name="Henrissat B."/>
            <person name="Kuo A."/>
            <person name="Liang C."/>
            <person name="Lipzen A."/>
            <person name="Lutzoni F."/>
            <person name="Magnuson J."/>
            <person name="Mondo S."/>
            <person name="Nolan M."/>
            <person name="Ohm R."/>
            <person name="Pangilinan J."/>
            <person name="Park H.-J."/>
            <person name="Ramirez L."/>
            <person name="Alfaro M."/>
            <person name="Sun H."/>
            <person name="Tritt A."/>
            <person name="Yoshinaga Y."/>
            <person name="Zwiers L.-H."/>
            <person name="Turgeon B."/>
            <person name="Goodwin S."/>
            <person name="Spatafora J."/>
            <person name="Crous P."/>
            <person name="Grigoriev I."/>
        </authorList>
    </citation>
    <scope>NUCLEOTIDE SEQUENCE</scope>
    <source>
        <strain evidence="3">CBS 260.36</strain>
    </source>
</reference>
<dbReference type="Proteomes" id="UP000799439">
    <property type="component" value="Unassembled WGS sequence"/>
</dbReference>
<dbReference type="Pfam" id="PF22980">
    <property type="entry name" value="Myb_DNA-bind_8"/>
    <property type="match status" value="1"/>
</dbReference>
<evidence type="ECO:0000313" key="4">
    <source>
        <dbReference type="Proteomes" id="UP000799439"/>
    </source>
</evidence>
<feature type="compositionally biased region" description="Basic and acidic residues" evidence="1">
    <location>
        <begin position="114"/>
        <end position="123"/>
    </location>
</feature>